<reference evidence="1" key="1">
    <citation type="submission" date="2018-05" db="EMBL/GenBank/DDBJ databases">
        <authorList>
            <person name="Lanie J.A."/>
            <person name="Ng W.-L."/>
            <person name="Kazmierczak K.M."/>
            <person name="Andrzejewski T.M."/>
            <person name="Davidsen T.M."/>
            <person name="Wayne K.J."/>
            <person name="Tettelin H."/>
            <person name="Glass J.I."/>
            <person name="Rusch D."/>
            <person name="Podicherti R."/>
            <person name="Tsui H.-C.T."/>
            <person name="Winkler M.E."/>
        </authorList>
    </citation>
    <scope>NUCLEOTIDE SEQUENCE</scope>
</reference>
<sequence length="49" mass="5795">YYFSKQRSSLKRLDSILYNLNYTEIGLLNNIQLISEYSPRGPPLFLLQN</sequence>
<dbReference type="AlphaFoldDB" id="A0A381RBQ8"/>
<evidence type="ECO:0000313" key="1">
    <source>
        <dbReference type="EMBL" id="SUZ89080.1"/>
    </source>
</evidence>
<proteinExistence type="predicted"/>
<gene>
    <name evidence="1" type="ORF">METZ01_LOCUS41934</name>
</gene>
<feature type="non-terminal residue" evidence="1">
    <location>
        <position position="1"/>
    </location>
</feature>
<protein>
    <submittedName>
        <fullName evidence="1">Uncharacterized protein</fullName>
    </submittedName>
</protein>
<organism evidence="1">
    <name type="scientific">marine metagenome</name>
    <dbReference type="NCBI Taxonomy" id="408172"/>
    <lineage>
        <taxon>unclassified sequences</taxon>
        <taxon>metagenomes</taxon>
        <taxon>ecological metagenomes</taxon>
    </lineage>
</organism>
<name>A0A381RBQ8_9ZZZZ</name>
<dbReference type="EMBL" id="UINC01001802">
    <property type="protein sequence ID" value="SUZ89080.1"/>
    <property type="molecule type" value="Genomic_DNA"/>
</dbReference>
<accession>A0A381RBQ8</accession>